<protein>
    <submittedName>
        <fullName evidence="1">Uncharacterized protein</fullName>
    </submittedName>
</protein>
<sequence length="157" mass="17877">MQPRGTPVEDTTASNSVPFTLTHCVQFVRRSISHKIKAGSTLLYFSHSASMRGWMELKANEKSIKSNSTKVFAPLRWVNVMLSKVAMVSFACWAGDSGGEQTVPYFCDEVVLPFHLLLLIMIESQTPLIKTFIPLNNSFPDRIKVWFLEMFDIIFRK</sequence>
<dbReference type="Proteomes" id="UP001476798">
    <property type="component" value="Unassembled WGS sequence"/>
</dbReference>
<comment type="caution">
    <text evidence="1">The sequence shown here is derived from an EMBL/GenBank/DDBJ whole genome shotgun (WGS) entry which is preliminary data.</text>
</comment>
<keyword evidence="2" id="KW-1185">Reference proteome</keyword>
<evidence type="ECO:0000313" key="2">
    <source>
        <dbReference type="Proteomes" id="UP001476798"/>
    </source>
</evidence>
<gene>
    <name evidence="1" type="ORF">GOODEAATRI_014949</name>
</gene>
<dbReference type="EMBL" id="JAHRIO010011076">
    <property type="protein sequence ID" value="MEQ2161952.1"/>
    <property type="molecule type" value="Genomic_DNA"/>
</dbReference>
<proteinExistence type="predicted"/>
<organism evidence="1 2">
    <name type="scientific">Goodea atripinnis</name>
    <dbReference type="NCBI Taxonomy" id="208336"/>
    <lineage>
        <taxon>Eukaryota</taxon>
        <taxon>Metazoa</taxon>
        <taxon>Chordata</taxon>
        <taxon>Craniata</taxon>
        <taxon>Vertebrata</taxon>
        <taxon>Euteleostomi</taxon>
        <taxon>Actinopterygii</taxon>
        <taxon>Neopterygii</taxon>
        <taxon>Teleostei</taxon>
        <taxon>Neoteleostei</taxon>
        <taxon>Acanthomorphata</taxon>
        <taxon>Ovalentaria</taxon>
        <taxon>Atherinomorphae</taxon>
        <taxon>Cyprinodontiformes</taxon>
        <taxon>Goodeidae</taxon>
        <taxon>Goodea</taxon>
    </lineage>
</organism>
<accession>A0ABV0MV31</accession>
<name>A0ABV0MV31_9TELE</name>
<evidence type="ECO:0000313" key="1">
    <source>
        <dbReference type="EMBL" id="MEQ2161952.1"/>
    </source>
</evidence>
<reference evidence="1 2" key="1">
    <citation type="submission" date="2021-06" db="EMBL/GenBank/DDBJ databases">
        <authorList>
            <person name="Palmer J.M."/>
        </authorList>
    </citation>
    <scope>NUCLEOTIDE SEQUENCE [LARGE SCALE GENOMIC DNA]</scope>
    <source>
        <strain evidence="1 2">GA_2019</strain>
        <tissue evidence="1">Muscle</tissue>
    </source>
</reference>